<comment type="caution">
    <text evidence="4">The sequence shown here is derived from an EMBL/GenBank/DDBJ whole genome shotgun (WGS) entry which is preliminary data.</text>
</comment>
<dbReference type="Proteomes" id="UP001165060">
    <property type="component" value="Unassembled WGS sequence"/>
</dbReference>
<keyword evidence="1" id="KW-0479">Metal-binding</keyword>
<dbReference type="InterPro" id="IPR013083">
    <property type="entry name" value="Znf_RING/FYVE/PHD"/>
</dbReference>
<evidence type="ECO:0000256" key="2">
    <source>
        <dbReference type="SAM" id="MobiDB-lite"/>
    </source>
</evidence>
<feature type="domain" description="RING-type" evidence="3">
    <location>
        <begin position="316"/>
        <end position="355"/>
    </location>
</feature>
<accession>A0ABQ6MWR6</accession>
<dbReference type="SUPFAM" id="SSF57850">
    <property type="entry name" value="RING/U-box"/>
    <property type="match status" value="1"/>
</dbReference>
<dbReference type="Gene3D" id="3.30.40.10">
    <property type="entry name" value="Zinc/RING finger domain, C3HC4 (zinc finger)"/>
    <property type="match status" value="1"/>
</dbReference>
<proteinExistence type="predicted"/>
<reference evidence="4 5" key="1">
    <citation type="journal article" date="2023" name="Commun. Biol.">
        <title>Genome analysis of Parmales, the sister group of diatoms, reveals the evolutionary specialization of diatoms from phago-mixotrophs to photoautotrophs.</title>
        <authorList>
            <person name="Ban H."/>
            <person name="Sato S."/>
            <person name="Yoshikawa S."/>
            <person name="Yamada K."/>
            <person name="Nakamura Y."/>
            <person name="Ichinomiya M."/>
            <person name="Sato N."/>
            <person name="Blanc-Mathieu R."/>
            <person name="Endo H."/>
            <person name="Kuwata A."/>
            <person name="Ogata H."/>
        </authorList>
    </citation>
    <scope>NUCLEOTIDE SEQUENCE [LARGE SCALE GENOMIC DNA]</scope>
</reference>
<evidence type="ECO:0000256" key="1">
    <source>
        <dbReference type="PROSITE-ProRule" id="PRU00175"/>
    </source>
</evidence>
<gene>
    <name evidence="4" type="ORF">TeGR_g10517</name>
</gene>
<keyword evidence="1" id="KW-0863">Zinc-finger</keyword>
<dbReference type="InterPro" id="IPR001841">
    <property type="entry name" value="Znf_RING"/>
</dbReference>
<sequence>MGAGASRAPAGAETGIVIMKQSEATGTPTPEQLGVMSVTAGQRDSRLPVSAPRRQDPRQPVRNRQVLDDTVTTKQMTRVELSLVCHERSCCRLAASSPDDPDDRSVSLRFSFSSKKPCIVTASVRAHEIWQETPAPHMRFESDCPLSCKFYPPGDHVYVSEPISDFYGIAGKSLGTTNAEGLPPHPLAVMLEVIPQAVYDGAVQATAGDESPRPTGDAGTLLNFEEYVQVWDDVSALEQFSSYVPESKTVYYELPTLPSTSSSSAVHPASSTLISPSPDSYKSIICCHGNVSTTKNIFGIEAEEKDGEYDEDDALCVICLCEPKCIAVKPCMHFCVCEDCAKMLPEKQGGCPICRGKVSGFVKMDLSADGDGKEEDD</sequence>
<keyword evidence="1" id="KW-0862">Zinc</keyword>
<dbReference type="PROSITE" id="PS50089">
    <property type="entry name" value="ZF_RING_2"/>
    <property type="match status" value="1"/>
</dbReference>
<evidence type="ECO:0000313" key="4">
    <source>
        <dbReference type="EMBL" id="GMI34152.1"/>
    </source>
</evidence>
<dbReference type="PANTHER" id="PTHR22996:SF0">
    <property type="entry name" value="RE60872P-RELATED"/>
    <property type="match status" value="1"/>
</dbReference>
<evidence type="ECO:0000259" key="3">
    <source>
        <dbReference type="PROSITE" id="PS50089"/>
    </source>
</evidence>
<dbReference type="PANTHER" id="PTHR22996">
    <property type="entry name" value="MAHOGUNIN"/>
    <property type="match status" value="1"/>
</dbReference>
<dbReference type="EMBL" id="BRYB01003287">
    <property type="protein sequence ID" value="GMI34152.1"/>
    <property type="molecule type" value="Genomic_DNA"/>
</dbReference>
<protein>
    <recommendedName>
        <fullName evidence="3">RING-type domain-containing protein</fullName>
    </recommendedName>
</protein>
<name>A0ABQ6MWR6_9STRA</name>
<dbReference type="InterPro" id="IPR045194">
    <property type="entry name" value="MGRN1/RNF157-like"/>
</dbReference>
<organism evidence="4 5">
    <name type="scientific">Tetraparma gracilis</name>
    <dbReference type="NCBI Taxonomy" id="2962635"/>
    <lineage>
        <taxon>Eukaryota</taxon>
        <taxon>Sar</taxon>
        <taxon>Stramenopiles</taxon>
        <taxon>Ochrophyta</taxon>
        <taxon>Bolidophyceae</taxon>
        <taxon>Parmales</taxon>
        <taxon>Triparmaceae</taxon>
        <taxon>Tetraparma</taxon>
    </lineage>
</organism>
<keyword evidence="5" id="KW-1185">Reference proteome</keyword>
<feature type="region of interest" description="Disordered" evidence="2">
    <location>
        <begin position="40"/>
        <end position="62"/>
    </location>
</feature>
<evidence type="ECO:0000313" key="5">
    <source>
        <dbReference type="Proteomes" id="UP001165060"/>
    </source>
</evidence>
<dbReference type="Pfam" id="PF13920">
    <property type="entry name" value="zf-C3HC4_3"/>
    <property type="match status" value="1"/>
</dbReference>